<accession>A0ABU3B4R7</accession>
<dbReference type="PROSITE" id="PS00092">
    <property type="entry name" value="N6_MTASE"/>
    <property type="match status" value="1"/>
</dbReference>
<dbReference type="EMBL" id="JAVRHY010000001">
    <property type="protein sequence ID" value="MDT0617163.1"/>
    <property type="molecule type" value="Genomic_DNA"/>
</dbReference>
<reference evidence="9 10" key="1">
    <citation type="submission" date="2023-09" db="EMBL/GenBank/DDBJ databases">
        <authorList>
            <person name="Rey-Velasco X."/>
        </authorList>
    </citation>
    <scope>NUCLEOTIDE SEQUENCE [LARGE SCALE GENOMIC DNA]</scope>
    <source>
        <strain evidence="9 10">P385</strain>
    </source>
</reference>
<dbReference type="PANTHER" id="PTHR43542:SF1">
    <property type="entry name" value="METHYLTRANSFERASE"/>
    <property type="match status" value="1"/>
</dbReference>
<evidence type="ECO:0000256" key="6">
    <source>
        <dbReference type="ARBA" id="ARBA00022679"/>
    </source>
</evidence>
<evidence type="ECO:0000256" key="5">
    <source>
        <dbReference type="ARBA" id="ARBA00022603"/>
    </source>
</evidence>
<comment type="similarity">
    <text evidence="2 8">Belongs to the methyltransferase superfamily. RsmD family.</text>
</comment>
<comment type="caution">
    <text evidence="9">The sequence shown here is derived from an EMBL/GenBank/DDBJ whole genome shotgun (WGS) entry which is preliminary data.</text>
</comment>
<dbReference type="GO" id="GO:0052913">
    <property type="term" value="F:16S rRNA (guanine(966)-N(2))-methyltransferase activity"/>
    <property type="evidence" value="ECO:0007669"/>
    <property type="project" value="UniProtKB-EC"/>
</dbReference>
<sequence>MGQRGDLRIVGGAWRGRRIPIADAPGLRPTPDRVRETLFNWLAPQLPGARCLDAFAGSGVLGLEALSRGAAGCVFMEPDRPCRERLAAAVDTLGATGAVIDPGRSPDGWPGLAESGFDLVFLDPPFDADLLIPALAALPPRLRPGHRVYLEFAARREPDLLAGWAWHRRKRAGDVGYGLATWSGAGEDAEHD</sequence>
<dbReference type="SUPFAM" id="SSF53335">
    <property type="entry name" value="S-adenosyl-L-methionine-dependent methyltransferases"/>
    <property type="match status" value="1"/>
</dbReference>
<dbReference type="InterPro" id="IPR029063">
    <property type="entry name" value="SAM-dependent_MTases_sf"/>
</dbReference>
<keyword evidence="5 8" id="KW-0489">Methyltransferase</keyword>
<dbReference type="Gene3D" id="3.40.50.150">
    <property type="entry name" value="Vaccinia Virus protein VP39"/>
    <property type="match status" value="1"/>
</dbReference>
<keyword evidence="10" id="KW-1185">Reference proteome</keyword>
<evidence type="ECO:0000256" key="3">
    <source>
        <dbReference type="ARBA" id="ARBA00012141"/>
    </source>
</evidence>
<dbReference type="NCBIfam" id="TIGR00095">
    <property type="entry name" value="16S rRNA (guanine(966)-N(2))-methyltransferase RsmD"/>
    <property type="match status" value="1"/>
</dbReference>
<keyword evidence="8" id="KW-0949">S-adenosyl-L-methionine</keyword>
<protein>
    <recommendedName>
        <fullName evidence="4 8">Ribosomal RNA small subunit methyltransferase D</fullName>
        <ecNumber evidence="3 8">2.1.1.171</ecNumber>
    </recommendedName>
</protein>
<organism evidence="9 10">
    <name type="scientific">Spectribacter acetivorans</name>
    <dbReference type="NCBI Taxonomy" id="3075603"/>
    <lineage>
        <taxon>Bacteria</taxon>
        <taxon>Pseudomonadati</taxon>
        <taxon>Pseudomonadota</taxon>
        <taxon>Gammaproteobacteria</taxon>
        <taxon>Salinisphaerales</taxon>
        <taxon>Salinisphaeraceae</taxon>
        <taxon>Spectribacter</taxon>
    </lineage>
</organism>
<dbReference type="Pfam" id="PF03602">
    <property type="entry name" value="Cons_hypoth95"/>
    <property type="match status" value="1"/>
</dbReference>
<gene>
    <name evidence="9" type="primary">rsmD</name>
    <name evidence="9" type="ORF">RM531_01610</name>
</gene>
<evidence type="ECO:0000313" key="10">
    <source>
        <dbReference type="Proteomes" id="UP001259982"/>
    </source>
</evidence>
<keyword evidence="8" id="KW-0698">rRNA processing</keyword>
<dbReference type="PIRSF" id="PIRSF004553">
    <property type="entry name" value="CHP00095"/>
    <property type="match status" value="1"/>
</dbReference>
<evidence type="ECO:0000256" key="1">
    <source>
        <dbReference type="ARBA" id="ARBA00002649"/>
    </source>
</evidence>
<dbReference type="InterPro" id="IPR002052">
    <property type="entry name" value="DNA_methylase_N6_adenine_CS"/>
</dbReference>
<dbReference type="RefSeq" id="WP_311656782.1">
    <property type="nucleotide sequence ID" value="NZ_JAVRHY010000001.1"/>
</dbReference>
<dbReference type="EC" id="2.1.1.171" evidence="3 8"/>
<keyword evidence="6 8" id="KW-0808">Transferase</keyword>
<dbReference type="CDD" id="cd02440">
    <property type="entry name" value="AdoMet_MTases"/>
    <property type="match status" value="1"/>
</dbReference>
<evidence type="ECO:0000256" key="2">
    <source>
        <dbReference type="ARBA" id="ARBA00005269"/>
    </source>
</evidence>
<dbReference type="PANTHER" id="PTHR43542">
    <property type="entry name" value="METHYLTRANSFERASE"/>
    <property type="match status" value="1"/>
</dbReference>
<evidence type="ECO:0000256" key="8">
    <source>
        <dbReference type="PIRNR" id="PIRNR004553"/>
    </source>
</evidence>
<dbReference type="InterPro" id="IPR004398">
    <property type="entry name" value="RNA_MeTrfase_RsmD"/>
</dbReference>
<comment type="catalytic activity">
    <reaction evidence="7 8">
        <text>guanosine(966) in 16S rRNA + S-adenosyl-L-methionine = N(2)-methylguanosine(966) in 16S rRNA + S-adenosyl-L-homocysteine + H(+)</text>
        <dbReference type="Rhea" id="RHEA:23548"/>
        <dbReference type="Rhea" id="RHEA-COMP:10211"/>
        <dbReference type="Rhea" id="RHEA-COMP:10212"/>
        <dbReference type="ChEBI" id="CHEBI:15378"/>
        <dbReference type="ChEBI" id="CHEBI:57856"/>
        <dbReference type="ChEBI" id="CHEBI:59789"/>
        <dbReference type="ChEBI" id="CHEBI:74269"/>
        <dbReference type="ChEBI" id="CHEBI:74481"/>
        <dbReference type="EC" id="2.1.1.171"/>
    </reaction>
</comment>
<evidence type="ECO:0000313" key="9">
    <source>
        <dbReference type="EMBL" id="MDT0617163.1"/>
    </source>
</evidence>
<name>A0ABU3B4R7_9GAMM</name>
<comment type="function">
    <text evidence="1 8">Specifically methylates the guanine in position 966 of 16S rRNA in the assembled 30S particle.</text>
</comment>
<proteinExistence type="inferred from homology"/>
<evidence type="ECO:0000256" key="7">
    <source>
        <dbReference type="ARBA" id="ARBA00048326"/>
    </source>
</evidence>
<dbReference type="Proteomes" id="UP001259982">
    <property type="component" value="Unassembled WGS sequence"/>
</dbReference>
<evidence type="ECO:0000256" key="4">
    <source>
        <dbReference type="ARBA" id="ARBA00013682"/>
    </source>
</evidence>